<name>A0ABM8UEV4_9GAMM</name>
<accession>A0ABM8UEV4</accession>
<keyword evidence="2" id="KW-1185">Reference proteome</keyword>
<dbReference type="SUPFAM" id="SSF69754">
    <property type="entry name" value="Ribosome binding protein Y (YfiA homologue)"/>
    <property type="match status" value="1"/>
</dbReference>
<evidence type="ECO:0000313" key="1">
    <source>
        <dbReference type="EMBL" id="CAG4972423.1"/>
    </source>
</evidence>
<proteinExistence type="predicted"/>
<dbReference type="InterPro" id="IPR003489">
    <property type="entry name" value="RHF/RaiA"/>
</dbReference>
<evidence type="ECO:0008006" key="3">
    <source>
        <dbReference type="Google" id="ProtNLM"/>
    </source>
</evidence>
<dbReference type="InterPro" id="IPR036567">
    <property type="entry name" value="RHF-like"/>
</dbReference>
<dbReference type="Pfam" id="PF02482">
    <property type="entry name" value="Ribosomal_S30AE"/>
    <property type="match status" value="1"/>
</dbReference>
<reference evidence="1 2" key="1">
    <citation type="submission" date="2021-04" db="EMBL/GenBank/DDBJ databases">
        <authorList>
            <person name="Rodrigo-Torres L."/>
            <person name="Arahal R. D."/>
            <person name="Lucena T."/>
        </authorList>
    </citation>
    <scope>NUCLEOTIDE SEQUENCE [LARGE SCALE GENOMIC DNA]</scope>
    <source>
        <strain evidence="1 2">CECT 30171</strain>
    </source>
</reference>
<sequence length="104" mass="11136">MKVLLNTDNHVQGDEALAQHVEQVVTDALQRFGDQVSRVEVHLADTNGGKSGDNDKHCTMEARLEGRPPATVTAEAPTMRGAIGGASRKLQRLLESSLGKLAGY</sequence>
<dbReference type="Proteomes" id="UP000680116">
    <property type="component" value="Chromosome"/>
</dbReference>
<dbReference type="EMBL" id="OU015430">
    <property type="protein sequence ID" value="CAG4972423.1"/>
    <property type="molecule type" value="Genomic_DNA"/>
</dbReference>
<organism evidence="1 2">
    <name type="scientific">Novilysobacter luteus</name>
    <dbReference type="NCBI Taxonomy" id="2822368"/>
    <lineage>
        <taxon>Bacteria</taxon>
        <taxon>Pseudomonadati</taxon>
        <taxon>Pseudomonadota</taxon>
        <taxon>Gammaproteobacteria</taxon>
        <taxon>Lysobacterales</taxon>
        <taxon>Lysobacteraceae</taxon>
        <taxon>Novilysobacter</taxon>
    </lineage>
</organism>
<protein>
    <recommendedName>
        <fullName evidence="3">HPF/RaiA family ribosome-associated protein</fullName>
    </recommendedName>
</protein>
<evidence type="ECO:0000313" key="2">
    <source>
        <dbReference type="Proteomes" id="UP000680116"/>
    </source>
</evidence>
<dbReference type="Gene3D" id="3.30.160.100">
    <property type="entry name" value="Ribosome hibernation promotion factor-like"/>
    <property type="match status" value="1"/>
</dbReference>
<gene>
    <name evidence="1" type="ORF">LYB30171_01199</name>
</gene>
<dbReference type="RefSeq" id="WP_215220123.1">
    <property type="nucleotide sequence ID" value="NZ_OU015430.1"/>
</dbReference>